<evidence type="ECO:0000313" key="1">
    <source>
        <dbReference type="EMBL" id="PWR71977.1"/>
    </source>
</evidence>
<proteinExistence type="predicted"/>
<keyword evidence="2" id="KW-1185">Reference proteome</keyword>
<evidence type="ECO:0000313" key="2">
    <source>
        <dbReference type="Proteomes" id="UP000245657"/>
    </source>
</evidence>
<dbReference type="Proteomes" id="UP000245657">
    <property type="component" value="Unassembled WGS sequence"/>
</dbReference>
<comment type="caution">
    <text evidence="1">The sequence shown here is derived from an EMBL/GenBank/DDBJ whole genome shotgun (WGS) entry which is preliminary data.</text>
</comment>
<dbReference type="EMBL" id="QGMY01000007">
    <property type="protein sequence ID" value="PWR71977.1"/>
    <property type="molecule type" value="Genomic_DNA"/>
</dbReference>
<gene>
    <name evidence="1" type="ORF">DK846_08255</name>
</gene>
<dbReference type="AlphaFoldDB" id="A0A2V2N6W9"/>
<dbReference type="GeneID" id="97548164"/>
<dbReference type="RefSeq" id="WP_109968467.1">
    <property type="nucleotide sequence ID" value="NZ_CP176093.1"/>
</dbReference>
<sequence length="211" mass="24055">MTQKTFIFDACTFIDLSINTVDCLDFILNNLKDSIIYVSDVNFSEIKDTYVKKIISDSDICEICPIDDAKLTEFWKGLTESRLNLGKKDAAVLFLATSINADYVVSSDWNVIDKTSIYQRNNGIKSKLKALSTINFLELMVRFNVITPNSHIKRGLLLFEGKEFQNTCQHLSKKCNGCSDREIVRTINDEMDNIKTRFSKYRQSVVTSISS</sequence>
<accession>A0A2V2N6W9</accession>
<protein>
    <recommendedName>
        <fullName evidence="3">PIN domain-containing protein</fullName>
    </recommendedName>
</protein>
<name>A0A2V2N6W9_9EURY</name>
<reference evidence="1 2" key="1">
    <citation type="submission" date="2018-05" db="EMBL/GenBank/DDBJ databases">
        <title>Draft genome of Methanospirillum lacunae Ki8-1.</title>
        <authorList>
            <person name="Dueholm M.S."/>
            <person name="Nielsen P.H."/>
            <person name="Bakmann L.F."/>
            <person name="Otzen D.E."/>
        </authorList>
    </citation>
    <scope>NUCLEOTIDE SEQUENCE [LARGE SCALE GENOMIC DNA]</scope>
    <source>
        <strain evidence="1 2">Ki8-1</strain>
    </source>
</reference>
<dbReference type="OrthoDB" id="380850at2157"/>
<evidence type="ECO:0008006" key="3">
    <source>
        <dbReference type="Google" id="ProtNLM"/>
    </source>
</evidence>
<organism evidence="1 2">
    <name type="scientific">Methanospirillum lacunae</name>
    <dbReference type="NCBI Taxonomy" id="668570"/>
    <lineage>
        <taxon>Archaea</taxon>
        <taxon>Methanobacteriati</taxon>
        <taxon>Methanobacteriota</taxon>
        <taxon>Stenosarchaea group</taxon>
        <taxon>Methanomicrobia</taxon>
        <taxon>Methanomicrobiales</taxon>
        <taxon>Methanospirillaceae</taxon>
        <taxon>Methanospirillum</taxon>
    </lineage>
</organism>